<evidence type="ECO:0000256" key="1">
    <source>
        <dbReference type="SAM" id="Phobius"/>
    </source>
</evidence>
<organism evidence="2 3">
    <name type="scientific">Basidiobolus ranarum</name>
    <dbReference type="NCBI Taxonomy" id="34480"/>
    <lineage>
        <taxon>Eukaryota</taxon>
        <taxon>Fungi</taxon>
        <taxon>Fungi incertae sedis</taxon>
        <taxon>Zoopagomycota</taxon>
        <taxon>Entomophthoromycotina</taxon>
        <taxon>Basidiobolomycetes</taxon>
        <taxon>Basidiobolales</taxon>
        <taxon>Basidiobolaceae</taxon>
        <taxon>Basidiobolus</taxon>
    </lineage>
</organism>
<evidence type="ECO:0000313" key="3">
    <source>
        <dbReference type="Proteomes" id="UP001479436"/>
    </source>
</evidence>
<feature type="transmembrane region" description="Helical" evidence="1">
    <location>
        <begin position="86"/>
        <end position="108"/>
    </location>
</feature>
<name>A0ABR2VZP7_9FUNG</name>
<protein>
    <submittedName>
        <fullName evidence="2">Uncharacterized protein</fullName>
    </submittedName>
</protein>
<feature type="transmembrane region" description="Helical" evidence="1">
    <location>
        <begin position="155"/>
        <end position="176"/>
    </location>
</feature>
<dbReference type="Proteomes" id="UP001479436">
    <property type="component" value="Unassembled WGS sequence"/>
</dbReference>
<keyword evidence="3" id="KW-1185">Reference proteome</keyword>
<evidence type="ECO:0000313" key="2">
    <source>
        <dbReference type="EMBL" id="KAK9711034.1"/>
    </source>
</evidence>
<dbReference type="EMBL" id="JASJQH010007305">
    <property type="protein sequence ID" value="KAK9711034.1"/>
    <property type="molecule type" value="Genomic_DNA"/>
</dbReference>
<comment type="caution">
    <text evidence="2">The sequence shown here is derived from an EMBL/GenBank/DDBJ whole genome shotgun (WGS) entry which is preliminary data.</text>
</comment>
<proteinExistence type="predicted"/>
<sequence>MDEIIHTGKDIDNDLVFRHNLTTILIAFAFPIAIQGTYRSIKIALAETLVIYKLNLMQCCFFLVNVVVDLIAVFYRKHDCAFQFYLYQLISFISFLLIYLILFLKAYYASKSFKFIGVVFVCCQVCRLVGTIQIIRSSRVTQEYIGVCSVENDAQWPLLLLVSESIIVIFLSYMFVRKITTQSQFIPSKVYSMLIQHGFALPIVICAVNIVFCALIFSNLSFISVEHLLRIGWITNAWLIMKQTEHSHYLHKKENIYEESNLPINNNENRYKDEEANDSWDLYIGVRPS</sequence>
<keyword evidence="1" id="KW-0472">Membrane</keyword>
<gene>
    <name evidence="2" type="ORF">K7432_008062</name>
</gene>
<feature type="transmembrane region" description="Helical" evidence="1">
    <location>
        <begin position="197"/>
        <end position="217"/>
    </location>
</feature>
<keyword evidence="1" id="KW-1133">Transmembrane helix</keyword>
<feature type="transmembrane region" description="Helical" evidence="1">
    <location>
        <begin position="20"/>
        <end position="38"/>
    </location>
</feature>
<feature type="transmembrane region" description="Helical" evidence="1">
    <location>
        <begin position="50"/>
        <end position="74"/>
    </location>
</feature>
<keyword evidence="1" id="KW-0812">Transmembrane</keyword>
<accession>A0ABR2VZP7</accession>
<feature type="transmembrane region" description="Helical" evidence="1">
    <location>
        <begin position="115"/>
        <end position="135"/>
    </location>
</feature>
<reference evidence="2 3" key="1">
    <citation type="submission" date="2023-04" db="EMBL/GenBank/DDBJ databases">
        <title>Genome of Basidiobolus ranarum AG-B5.</title>
        <authorList>
            <person name="Stajich J.E."/>
            <person name="Carter-House D."/>
            <person name="Gryganskyi A."/>
        </authorList>
    </citation>
    <scope>NUCLEOTIDE SEQUENCE [LARGE SCALE GENOMIC DNA]</scope>
    <source>
        <strain evidence="2 3">AG-B5</strain>
    </source>
</reference>